<gene>
    <name evidence="2" type="ORF">HPBE_LOCUS18720</name>
</gene>
<dbReference type="OrthoDB" id="418748at2759"/>
<dbReference type="InterPro" id="IPR000477">
    <property type="entry name" value="RT_dom"/>
</dbReference>
<dbReference type="PROSITE" id="PS00022">
    <property type="entry name" value="EGF_1"/>
    <property type="match status" value="1"/>
</dbReference>
<accession>A0A3P8EL73</accession>
<proteinExistence type="predicted"/>
<protein>
    <recommendedName>
        <fullName evidence="1">EGF-like domain-containing protein</fullName>
    </recommendedName>
</protein>
<dbReference type="Pfam" id="PF00078">
    <property type="entry name" value="RVT_1"/>
    <property type="match status" value="1"/>
</dbReference>
<dbReference type="InterPro" id="IPR000742">
    <property type="entry name" value="EGF"/>
</dbReference>
<dbReference type="PANTHER" id="PTHR19446">
    <property type="entry name" value="REVERSE TRANSCRIPTASES"/>
    <property type="match status" value="1"/>
</dbReference>
<name>A0A3P8EL73_HELPZ</name>
<reference evidence="2" key="1">
    <citation type="submission" date="2018-11" db="EMBL/GenBank/DDBJ databases">
        <authorList>
            <consortium name="Pathogen Informatics"/>
        </authorList>
    </citation>
    <scope>NUCLEOTIDE SEQUENCE [LARGE SCALE GENOMIC DNA]</scope>
</reference>
<feature type="domain" description="EGF-like" evidence="1">
    <location>
        <begin position="78"/>
        <end position="89"/>
    </location>
</feature>
<sequence length="383" mass="42396">MTVYNARTGTVISSINTTSQTTVKTNVQSAQITYAADWQSTIELSISYYSEKSDACAVSGICHRGNCTVNPSTGSAVCSCPACETGDFCQQETDPCDSATAKRRCRVDNDIGPGTCLTDDSVDSYCAYKCQCTYPADGVTNMCSAVVKTVKSADCRVLRKPVVVRKRWEEYFKELLNEEFPRREVQGEQPTEGPIPSWTQEEVRSAIAKMKLGKAAGPDGVPVDAWKVLGNCEVNWLTQFFSRVTNEGKNPDDWRYSTIVFEQKGDASECSNYRGIKLISHDEDLRTAGRLEAEEDGLISVIKDIYEGSKAAVRTPHGMTKKMDITVGVHQGSALSPFLFVLTLDCIVNHLEKGPLRTILYADDITLVADRREELEEKVQLWQ</sequence>
<evidence type="ECO:0000259" key="1">
    <source>
        <dbReference type="PROSITE" id="PS00022"/>
    </source>
</evidence>
<evidence type="ECO:0000313" key="2">
    <source>
        <dbReference type="EMBL" id="VDP12659.1"/>
    </source>
</evidence>
<dbReference type="EMBL" id="UZAH01030876">
    <property type="protein sequence ID" value="VDP12659.1"/>
    <property type="molecule type" value="Genomic_DNA"/>
</dbReference>
<organism evidence="2">
    <name type="scientific">Heligmosomoides polygyrus</name>
    <name type="common">Parasitic roundworm</name>
    <dbReference type="NCBI Taxonomy" id="6339"/>
    <lineage>
        <taxon>Eukaryota</taxon>
        <taxon>Metazoa</taxon>
        <taxon>Ecdysozoa</taxon>
        <taxon>Nematoda</taxon>
        <taxon>Chromadorea</taxon>
        <taxon>Rhabditida</taxon>
        <taxon>Rhabditina</taxon>
        <taxon>Rhabditomorpha</taxon>
        <taxon>Strongyloidea</taxon>
        <taxon>Heligmosomidae</taxon>
        <taxon>Heligmosomoides</taxon>
    </lineage>
</organism>
<dbReference type="AlphaFoldDB" id="A0A3P8EL73"/>